<dbReference type="GO" id="GO:0006270">
    <property type="term" value="P:DNA replication initiation"/>
    <property type="evidence" value="ECO:0007669"/>
    <property type="project" value="TreeGrafter"/>
</dbReference>
<dbReference type="AlphaFoldDB" id="A0A7W9FJC8"/>
<feature type="domain" description="Hda lid" evidence="2">
    <location>
        <begin position="171"/>
        <end position="220"/>
    </location>
</feature>
<dbReference type="Pfam" id="PF22688">
    <property type="entry name" value="Hda_lid"/>
    <property type="match status" value="1"/>
</dbReference>
<reference evidence="3 4" key="1">
    <citation type="submission" date="2020-08" db="EMBL/GenBank/DDBJ databases">
        <title>Genomic Encyclopedia of Type Strains, Phase IV (KMG-IV): sequencing the most valuable type-strain genomes for metagenomic binning, comparative biology and taxonomic classification.</title>
        <authorList>
            <person name="Goeker M."/>
        </authorList>
    </citation>
    <scope>NUCLEOTIDE SEQUENCE [LARGE SCALE GENOMIC DNA]</scope>
    <source>
        <strain evidence="3 4">DSM 16268</strain>
    </source>
</reference>
<feature type="region of interest" description="Disordered" evidence="1">
    <location>
        <begin position="1"/>
        <end position="21"/>
    </location>
</feature>
<evidence type="ECO:0000313" key="3">
    <source>
        <dbReference type="EMBL" id="MBB5751451.1"/>
    </source>
</evidence>
<dbReference type="GO" id="GO:0005886">
    <property type="term" value="C:plasma membrane"/>
    <property type="evidence" value="ECO:0007669"/>
    <property type="project" value="TreeGrafter"/>
</dbReference>
<dbReference type="EMBL" id="JACHOO010000001">
    <property type="protein sequence ID" value="MBB5751451.1"/>
    <property type="molecule type" value="Genomic_DNA"/>
</dbReference>
<evidence type="ECO:0000259" key="2">
    <source>
        <dbReference type="Pfam" id="PF22688"/>
    </source>
</evidence>
<keyword evidence="4" id="KW-1185">Reference proteome</keyword>
<comment type="caution">
    <text evidence="3">The sequence shown here is derived from an EMBL/GenBank/DDBJ whole genome shotgun (WGS) entry which is preliminary data.</text>
</comment>
<dbReference type="SUPFAM" id="SSF52540">
    <property type="entry name" value="P-loop containing nucleoside triphosphate hydrolases"/>
    <property type="match status" value="1"/>
</dbReference>
<dbReference type="GO" id="GO:0003688">
    <property type="term" value="F:DNA replication origin binding"/>
    <property type="evidence" value="ECO:0007669"/>
    <property type="project" value="TreeGrafter"/>
</dbReference>
<name>A0A7W9FJC8_9HYPH</name>
<dbReference type="InterPro" id="IPR055199">
    <property type="entry name" value="Hda_lid"/>
</dbReference>
<accession>A0A7W9FJC8</accession>
<dbReference type="Gene3D" id="3.40.50.300">
    <property type="entry name" value="P-loop containing nucleotide triphosphate hydrolases"/>
    <property type="match status" value="1"/>
</dbReference>
<dbReference type="Gene3D" id="1.10.8.60">
    <property type="match status" value="1"/>
</dbReference>
<proteinExistence type="predicted"/>
<evidence type="ECO:0000256" key="1">
    <source>
        <dbReference type="SAM" id="MobiDB-lite"/>
    </source>
</evidence>
<dbReference type="Proteomes" id="UP000523821">
    <property type="component" value="Unassembled WGS sequence"/>
</dbReference>
<dbReference type="PANTHER" id="PTHR30050">
    <property type="entry name" value="CHROMOSOMAL REPLICATION INITIATOR PROTEIN DNAA"/>
    <property type="match status" value="1"/>
</dbReference>
<sequence>MTTSETASLVPEPSQLPLDLPHEPAMTRADFIVGAANGEAAALVDAWPDWPSRTVLLVGPPGSGKSHLGRAWATASHAAECRADRLGTADLERLVAAGAVLIEDLHAPGRDETALFHLLNIAREANAAVLMTSRVMPAVLGIGLADLLSRLRAAQPVALAEPDDALLERVLTKLFADRQLTVDPAVVDFLTRRMERSLGAAVALVERLDRTALAAHRPVSRALAAEALRDDTSVPDDPMPDHKE</sequence>
<dbReference type="PANTHER" id="PTHR30050:SF5">
    <property type="entry name" value="DNAA REGULATORY INACTIVATOR HDA"/>
    <property type="match status" value="1"/>
</dbReference>
<protein>
    <submittedName>
        <fullName evidence="3">Chromosomal replication initiation ATPase DnaA</fullName>
    </submittedName>
</protein>
<organism evidence="3 4">
    <name type="scientific">Prosthecomicrobium pneumaticum</name>
    <dbReference type="NCBI Taxonomy" id="81895"/>
    <lineage>
        <taxon>Bacteria</taxon>
        <taxon>Pseudomonadati</taxon>
        <taxon>Pseudomonadota</taxon>
        <taxon>Alphaproteobacteria</taxon>
        <taxon>Hyphomicrobiales</taxon>
        <taxon>Kaistiaceae</taxon>
        <taxon>Prosthecomicrobium</taxon>
    </lineage>
</organism>
<gene>
    <name evidence="3" type="ORF">GGQ63_000494</name>
</gene>
<evidence type="ECO:0000313" key="4">
    <source>
        <dbReference type="Proteomes" id="UP000523821"/>
    </source>
</evidence>
<dbReference type="InterPro" id="IPR027417">
    <property type="entry name" value="P-loop_NTPase"/>
</dbReference>
<dbReference type="RefSeq" id="WP_183852131.1">
    <property type="nucleotide sequence ID" value="NZ_JACHOO010000001.1"/>
</dbReference>